<keyword evidence="2" id="KW-0456">Lyase</keyword>
<gene>
    <name evidence="4" type="ORF">CTAYLR_000237</name>
</gene>
<dbReference type="InterPro" id="IPR036568">
    <property type="entry name" value="GGCT-like_sf"/>
</dbReference>
<evidence type="ECO:0000256" key="3">
    <source>
        <dbReference type="SAM" id="SignalP"/>
    </source>
</evidence>
<sequence>MPHVAVVLAAVVTEGVMVAPAWDSANGVFVGNKAATGDSELLSPLWIFGYGSLVWRPEPGWEAFRAARGSVDGWSRWFAQRSMDHRGTPQAPGLVCTLLPDCSLDTLGARGDRDKPSTTLGVAYLIPDDHRDDVLANLDFREKGGYTRAIADVRLEGAEDGASIRALVYSATIDNPNFVPRFVTDDPAALDEAAAIIATTRGPSGPNNEYLYKLADAIPDDPYLKALEARVRERALA</sequence>
<keyword evidence="5" id="KW-1185">Reference proteome</keyword>
<dbReference type="GO" id="GO:0005737">
    <property type="term" value="C:cytoplasm"/>
    <property type="evidence" value="ECO:0007669"/>
    <property type="project" value="TreeGrafter"/>
</dbReference>
<dbReference type="PANTHER" id="PTHR12192:SF2">
    <property type="entry name" value="GLUTATHIONE-SPECIFIC GAMMA-GLUTAMYLCYCLOTRANSFERASE 2"/>
    <property type="match status" value="1"/>
</dbReference>
<evidence type="ECO:0000256" key="2">
    <source>
        <dbReference type="ARBA" id="ARBA00023239"/>
    </source>
</evidence>
<dbReference type="EMBL" id="JAQMWT010000344">
    <property type="protein sequence ID" value="KAJ8603730.1"/>
    <property type="molecule type" value="Genomic_DNA"/>
</dbReference>
<feature type="chain" id="PRO_5042178336" description="glutathione-specific gamma-glutamylcyclotransferase" evidence="3">
    <location>
        <begin position="19"/>
        <end position="237"/>
    </location>
</feature>
<accession>A0AAD7XPK1</accession>
<organism evidence="4 5">
    <name type="scientific">Chrysophaeum taylorii</name>
    <dbReference type="NCBI Taxonomy" id="2483200"/>
    <lineage>
        <taxon>Eukaryota</taxon>
        <taxon>Sar</taxon>
        <taxon>Stramenopiles</taxon>
        <taxon>Ochrophyta</taxon>
        <taxon>Pelagophyceae</taxon>
        <taxon>Pelagomonadales</taxon>
        <taxon>Pelagomonadaceae</taxon>
        <taxon>Chrysophaeum</taxon>
    </lineage>
</organism>
<proteinExistence type="predicted"/>
<dbReference type="Proteomes" id="UP001230188">
    <property type="component" value="Unassembled WGS sequence"/>
</dbReference>
<dbReference type="CDD" id="cd06661">
    <property type="entry name" value="GGCT_like"/>
    <property type="match status" value="1"/>
</dbReference>
<evidence type="ECO:0000256" key="1">
    <source>
        <dbReference type="ARBA" id="ARBA00012344"/>
    </source>
</evidence>
<comment type="caution">
    <text evidence="4">The sequence shown here is derived from an EMBL/GenBank/DDBJ whole genome shotgun (WGS) entry which is preliminary data.</text>
</comment>
<dbReference type="InterPro" id="IPR013024">
    <property type="entry name" value="GGCT-like"/>
</dbReference>
<name>A0AAD7XPK1_9STRA</name>
<dbReference type="EC" id="4.3.2.7" evidence="1"/>
<dbReference type="Gene3D" id="3.10.490.10">
    <property type="entry name" value="Gamma-glutamyl cyclotransferase-like"/>
    <property type="match status" value="1"/>
</dbReference>
<dbReference type="SUPFAM" id="SSF110857">
    <property type="entry name" value="Gamma-glutamyl cyclotransferase-like"/>
    <property type="match status" value="1"/>
</dbReference>
<dbReference type="InterPro" id="IPR006840">
    <property type="entry name" value="ChaC"/>
</dbReference>
<dbReference type="GO" id="GO:0006751">
    <property type="term" value="P:glutathione catabolic process"/>
    <property type="evidence" value="ECO:0007669"/>
    <property type="project" value="InterPro"/>
</dbReference>
<dbReference type="PANTHER" id="PTHR12192">
    <property type="entry name" value="CATION TRANSPORT PROTEIN CHAC-RELATED"/>
    <property type="match status" value="1"/>
</dbReference>
<evidence type="ECO:0000313" key="5">
    <source>
        <dbReference type="Proteomes" id="UP001230188"/>
    </source>
</evidence>
<dbReference type="Pfam" id="PF04752">
    <property type="entry name" value="ChaC"/>
    <property type="match status" value="1"/>
</dbReference>
<dbReference type="AlphaFoldDB" id="A0AAD7XPK1"/>
<keyword evidence="3" id="KW-0732">Signal</keyword>
<dbReference type="GO" id="GO:0061928">
    <property type="term" value="F:glutathione specific gamma-glutamylcyclotransferase activity"/>
    <property type="evidence" value="ECO:0007669"/>
    <property type="project" value="UniProtKB-EC"/>
</dbReference>
<evidence type="ECO:0000313" key="4">
    <source>
        <dbReference type="EMBL" id="KAJ8603730.1"/>
    </source>
</evidence>
<feature type="signal peptide" evidence="3">
    <location>
        <begin position="1"/>
        <end position="18"/>
    </location>
</feature>
<protein>
    <recommendedName>
        <fullName evidence="1">glutathione-specific gamma-glutamylcyclotransferase</fullName>
        <ecNumber evidence="1">4.3.2.7</ecNumber>
    </recommendedName>
</protein>
<reference evidence="4" key="1">
    <citation type="submission" date="2023-01" db="EMBL/GenBank/DDBJ databases">
        <title>Metagenome sequencing of chrysophaentin producing Chrysophaeum taylorii.</title>
        <authorList>
            <person name="Davison J."/>
            <person name="Bewley C."/>
        </authorList>
    </citation>
    <scope>NUCLEOTIDE SEQUENCE</scope>
    <source>
        <strain evidence="4">NIES-1699</strain>
    </source>
</reference>